<evidence type="ECO:0000256" key="1">
    <source>
        <dbReference type="SAM" id="Phobius"/>
    </source>
</evidence>
<evidence type="ECO:0000313" key="3">
    <source>
        <dbReference type="Proteomes" id="UP000295390"/>
    </source>
</evidence>
<dbReference type="AlphaFoldDB" id="A0A4V3D323"/>
<feature type="transmembrane region" description="Helical" evidence="1">
    <location>
        <begin position="37"/>
        <end position="57"/>
    </location>
</feature>
<keyword evidence="1" id="KW-0812">Transmembrane</keyword>
<keyword evidence="1" id="KW-1133">Transmembrane helix</keyword>
<feature type="transmembrane region" description="Helical" evidence="1">
    <location>
        <begin position="5"/>
        <end position="25"/>
    </location>
</feature>
<dbReference type="Proteomes" id="UP000295390">
    <property type="component" value="Unassembled WGS sequence"/>
</dbReference>
<protein>
    <submittedName>
        <fullName evidence="2">Uncharacterized protein</fullName>
    </submittedName>
</protein>
<keyword evidence="1" id="KW-0472">Membrane</keyword>
<dbReference type="EMBL" id="SNYH01000003">
    <property type="protein sequence ID" value="TDQ27644.1"/>
    <property type="molecule type" value="Genomic_DNA"/>
</dbReference>
<keyword evidence="3" id="KW-1185">Reference proteome</keyword>
<comment type="caution">
    <text evidence="2">The sequence shown here is derived from an EMBL/GenBank/DDBJ whole genome shotgun (WGS) entry which is preliminary data.</text>
</comment>
<evidence type="ECO:0000313" key="2">
    <source>
        <dbReference type="EMBL" id="TDQ27644.1"/>
    </source>
</evidence>
<organism evidence="2 3">
    <name type="scientific">Tenacibaculum caenipelagi</name>
    <dbReference type="NCBI Taxonomy" id="1325435"/>
    <lineage>
        <taxon>Bacteria</taxon>
        <taxon>Pseudomonadati</taxon>
        <taxon>Bacteroidota</taxon>
        <taxon>Flavobacteriia</taxon>
        <taxon>Flavobacteriales</taxon>
        <taxon>Flavobacteriaceae</taxon>
        <taxon>Tenacibaculum</taxon>
    </lineage>
</organism>
<sequence>MTKTILQIFGVVFLLQIIFGIVIIVRTICFGYSDYGLIVFVINFFAFITLSFFASLIDKKKKSHE</sequence>
<name>A0A4V3D323_9FLAO</name>
<proteinExistence type="predicted"/>
<reference evidence="2 3" key="1">
    <citation type="submission" date="2019-03" db="EMBL/GenBank/DDBJ databases">
        <title>Genomic Encyclopedia of Type Strains, Phase III (KMG-III): the genomes of soil and plant-associated and newly described type strains.</title>
        <authorList>
            <person name="Whitman W."/>
        </authorList>
    </citation>
    <scope>NUCLEOTIDE SEQUENCE [LARGE SCALE GENOMIC DNA]</scope>
    <source>
        <strain evidence="2 3">CECT 8283</strain>
    </source>
</reference>
<accession>A0A4V3D323</accession>
<gene>
    <name evidence="2" type="ORF">DFQ07_1495</name>
</gene>